<dbReference type="PANTHER" id="PTHR19376">
    <property type="entry name" value="DNA-DIRECTED RNA POLYMERASE"/>
    <property type="match status" value="1"/>
</dbReference>
<dbReference type="Pfam" id="PF04998">
    <property type="entry name" value="RNA_pol_Rpb1_5"/>
    <property type="match status" value="1"/>
</dbReference>
<dbReference type="GO" id="GO:0003677">
    <property type="term" value="F:DNA binding"/>
    <property type="evidence" value="ECO:0007669"/>
    <property type="project" value="InterPro"/>
</dbReference>
<gene>
    <name evidence="9" type="ORF">DILT_LOCUS7463</name>
</gene>
<sequence length="336" mass="36403">MRKRRELAAERLAAAPPDSCSEAPCRLAEDLRTIVTAKIIQGQVPPGDPVGLLAAQSVGEPSTQMTLNTFHFAGRGEMNVTLGIPRLREILMAGSAVVKLPLGIGVDYGSDTCNLTKRLEVELRDQGKSTQIKSFALKALARQQMAASRGEGEAEDEAGSGPRKTSDRDEWNEDDGAEAIRRRRLEAEDEPVAEVDGAEVDLDEDDDEVAELREIGLDPEANKEDAADEDSNWPFNEESSPPAEGTAKKTTSSSSAKNRKASDENKAAVPSTSAAADAAKSTGVEENKNEEIEDIELDRNEDDPVEELLLPEDQGINEEENALPEMDPKRVEVCDH</sequence>
<keyword evidence="3" id="KW-0240">DNA-directed RNA polymerase</keyword>
<evidence type="ECO:0000256" key="7">
    <source>
        <dbReference type="SAM" id="MobiDB-lite"/>
    </source>
</evidence>
<dbReference type="AlphaFoldDB" id="A0A3P7NT25"/>
<evidence type="ECO:0000256" key="5">
    <source>
        <dbReference type="ARBA" id="ARBA00022695"/>
    </source>
</evidence>
<feature type="region of interest" description="Disordered" evidence="7">
    <location>
        <begin position="144"/>
        <end position="336"/>
    </location>
</feature>
<keyword evidence="4" id="KW-0808">Transferase</keyword>
<organism evidence="9 10">
    <name type="scientific">Dibothriocephalus latus</name>
    <name type="common">Fish tapeworm</name>
    <name type="synonym">Diphyllobothrium latum</name>
    <dbReference type="NCBI Taxonomy" id="60516"/>
    <lineage>
        <taxon>Eukaryota</taxon>
        <taxon>Metazoa</taxon>
        <taxon>Spiralia</taxon>
        <taxon>Lophotrochozoa</taxon>
        <taxon>Platyhelminthes</taxon>
        <taxon>Cestoda</taxon>
        <taxon>Eucestoda</taxon>
        <taxon>Diphyllobothriidea</taxon>
        <taxon>Diphyllobothriidae</taxon>
        <taxon>Dibothriocephalus</taxon>
    </lineage>
</organism>
<evidence type="ECO:0000256" key="1">
    <source>
        <dbReference type="ARBA" id="ARBA00006460"/>
    </source>
</evidence>
<feature type="domain" description="RNA polymerase Rpb1" evidence="8">
    <location>
        <begin position="42"/>
        <end position="108"/>
    </location>
</feature>
<evidence type="ECO:0000256" key="3">
    <source>
        <dbReference type="ARBA" id="ARBA00022478"/>
    </source>
</evidence>
<dbReference type="SUPFAM" id="SSF64484">
    <property type="entry name" value="beta and beta-prime subunits of DNA dependent RNA-polymerase"/>
    <property type="match status" value="1"/>
</dbReference>
<name>A0A3P7NT25_DIBLA</name>
<dbReference type="Proteomes" id="UP000281553">
    <property type="component" value="Unassembled WGS sequence"/>
</dbReference>
<evidence type="ECO:0000313" key="9">
    <source>
        <dbReference type="EMBL" id="VDN11632.1"/>
    </source>
</evidence>
<dbReference type="PANTHER" id="PTHR19376:SF11">
    <property type="entry name" value="DNA-DIRECTED RNA POLYMERASE I SUBUNIT RPA1"/>
    <property type="match status" value="1"/>
</dbReference>
<feature type="compositionally biased region" description="Basic and acidic residues" evidence="7">
    <location>
        <begin position="210"/>
        <end position="225"/>
    </location>
</feature>
<dbReference type="GO" id="GO:0003899">
    <property type="term" value="F:DNA-directed RNA polymerase activity"/>
    <property type="evidence" value="ECO:0007669"/>
    <property type="project" value="UniProtKB-EC"/>
</dbReference>
<protein>
    <recommendedName>
        <fullName evidence="2">DNA-directed RNA polymerase</fullName>
        <ecNumber evidence="2">2.7.7.6</ecNumber>
    </recommendedName>
</protein>
<proteinExistence type="inferred from homology"/>
<feature type="compositionally biased region" description="Basic and acidic residues" evidence="7">
    <location>
        <begin position="326"/>
        <end position="336"/>
    </location>
</feature>
<feature type="compositionally biased region" description="Acidic residues" evidence="7">
    <location>
        <begin position="291"/>
        <end position="322"/>
    </location>
</feature>
<accession>A0A3P7NT25</accession>
<keyword evidence="10" id="KW-1185">Reference proteome</keyword>
<dbReference type="EMBL" id="UYRU01051886">
    <property type="protein sequence ID" value="VDN11632.1"/>
    <property type="molecule type" value="Genomic_DNA"/>
</dbReference>
<feature type="compositionally biased region" description="Low complexity" evidence="7">
    <location>
        <begin position="267"/>
        <end position="281"/>
    </location>
</feature>
<dbReference type="GO" id="GO:0005736">
    <property type="term" value="C:RNA polymerase I complex"/>
    <property type="evidence" value="ECO:0007669"/>
    <property type="project" value="TreeGrafter"/>
</dbReference>
<keyword evidence="5" id="KW-0548">Nucleotidyltransferase</keyword>
<dbReference type="OrthoDB" id="270392at2759"/>
<dbReference type="InterPro" id="IPR007081">
    <property type="entry name" value="RNA_pol_Rpb1_5"/>
</dbReference>
<dbReference type="EC" id="2.7.7.6" evidence="2"/>
<comment type="similarity">
    <text evidence="1">Belongs to the RNA polymerase beta' chain family.</text>
</comment>
<keyword evidence="6" id="KW-0804">Transcription</keyword>
<evidence type="ECO:0000256" key="4">
    <source>
        <dbReference type="ARBA" id="ARBA00022679"/>
    </source>
</evidence>
<dbReference type="GO" id="GO:0006351">
    <property type="term" value="P:DNA-templated transcription"/>
    <property type="evidence" value="ECO:0007669"/>
    <property type="project" value="InterPro"/>
</dbReference>
<feature type="compositionally biased region" description="Acidic residues" evidence="7">
    <location>
        <begin position="187"/>
        <end position="209"/>
    </location>
</feature>
<evidence type="ECO:0000259" key="8">
    <source>
        <dbReference type="Pfam" id="PF04998"/>
    </source>
</evidence>
<reference evidence="9 10" key="1">
    <citation type="submission" date="2018-11" db="EMBL/GenBank/DDBJ databases">
        <authorList>
            <consortium name="Pathogen Informatics"/>
        </authorList>
    </citation>
    <scope>NUCLEOTIDE SEQUENCE [LARGE SCALE GENOMIC DNA]</scope>
</reference>
<evidence type="ECO:0000313" key="10">
    <source>
        <dbReference type="Proteomes" id="UP000281553"/>
    </source>
</evidence>
<evidence type="ECO:0000256" key="2">
    <source>
        <dbReference type="ARBA" id="ARBA00012418"/>
    </source>
</evidence>
<dbReference type="InterPro" id="IPR045867">
    <property type="entry name" value="DNA-dir_RpoC_beta_prime"/>
</dbReference>
<evidence type="ECO:0000256" key="6">
    <source>
        <dbReference type="ARBA" id="ARBA00023163"/>
    </source>
</evidence>